<dbReference type="PROSITE" id="PS50082">
    <property type="entry name" value="WD_REPEATS_2"/>
    <property type="match status" value="1"/>
</dbReference>
<comment type="caution">
    <text evidence="4">The sequence shown here is derived from an EMBL/GenBank/DDBJ whole genome shotgun (WGS) entry which is preliminary data.</text>
</comment>
<evidence type="ECO:0000256" key="2">
    <source>
        <dbReference type="SAM" id="MobiDB-lite"/>
    </source>
</evidence>
<evidence type="ECO:0000259" key="3">
    <source>
        <dbReference type="Pfam" id="PF24782"/>
    </source>
</evidence>
<dbReference type="EMBL" id="JABFTP020000042">
    <property type="protein sequence ID" value="KAL3271990.1"/>
    <property type="molecule type" value="Genomic_DNA"/>
</dbReference>
<feature type="compositionally biased region" description="Acidic residues" evidence="2">
    <location>
        <begin position="974"/>
        <end position="983"/>
    </location>
</feature>
<dbReference type="InterPro" id="IPR056162">
    <property type="entry name" value="WD40_MABP1-WDR62_2nd"/>
</dbReference>
<dbReference type="InterPro" id="IPR001680">
    <property type="entry name" value="WD40_rpt"/>
</dbReference>
<keyword evidence="5" id="KW-1185">Reference proteome</keyword>
<proteinExistence type="predicted"/>
<dbReference type="PANTHER" id="PTHR45589:SF1">
    <property type="entry name" value="WD REPEAT DOMAIN 62, ISOFORM G"/>
    <property type="match status" value="1"/>
</dbReference>
<dbReference type="InterPro" id="IPR036322">
    <property type="entry name" value="WD40_repeat_dom_sf"/>
</dbReference>
<dbReference type="Pfam" id="PF24782">
    <property type="entry name" value="WD40_MABP1-WDR62_2nd"/>
    <property type="match status" value="1"/>
</dbReference>
<dbReference type="SMART" id="SM00320">
    <property type="entry name" value="WD40"/>
    <property type="match status" value="12"/>
</dbReference>
<dbReference type="SUPFAM" id="SSF50978">
    <property type="entry name" value="WD40 repeat-like"/>
    <property type="match status" value="2"/>
</dbReference>
<dbReference type="Pfam" id="PF00400">
    <property type="entry name" value="WD40"/>
    <property type="match status" value="3"/>
</dbReference>
<protein>
    <recommendedName>
        <fullName evidence="3">MABP1/WDR62 second WD40 domain-containing protein</fullName>
    </recommendedName>
</protein>
<feature type="region of interest" description="Disordered" evidence="2">
    <location>
        <begin position="851"/>
        <end position="915"/>
    </location>
</feature>
<feature type="domain" description="MABP1/WDR62 second WD40" evidence="3">
    <location>
        <begin position="405"/>
        <end position="744"/>
    </location>
</feature>
<feature type="compositionally biased region" description="Basic and acidic residues" evidence="2">
    <location>
        <begin position="1101"/>
        <end position="1112"/>
    </location>
</feature>
<feature type="region of interest" description="Disordered" evidence="2">
    <location>
        <begin position="950"/>
        <end position="997"/>
    </location>
</feature>
<feature type="compositionally biased region" description="Basic and acidic residues" evidence="2">
    <location>
        <begin position="851"/>
        <end position="874"/>
    </location>
</feature>
<feature type="compositionally biased region" description="Polar residues" evidence="2">
    <location>
        <begin position="984"/>
        <end position="997"/>
    </location>
</feature>
<evidence type="ECO:0000313" key="5">
    <source>
        <dbReference type="Proteomes" id="UP001516400"/>
    </source>
</evidence>
<sequence length="1260" mass="141051">MCSLNSVSCLKPSAVSVNEETLHNCEEKNSITEAGRLRYPKKLVKFLVKLEKVLGVTVNSNVALDSNNNGLVAYPAGCTVVLFNTRTEQQNHIVNTSRKTITSLSYSQCGRYIVTGECGHLPSVRVWDLYSNGQSGNPGLAPQSQQVAEFIGHRYGVNCVTFSPNGKYVVSVGTQHDMIINVWDWKNNIKVASNKISTKIKAIAFAENGSYFVTVGNRTVKFWYMEHGKSRYKEAVPLMGRLAILGEQRNHYFCDVACGKGDCGDSTYAITRSGLLCEFNNRRLLDKWVELRTNSANCIAVGLNYIFVGCAEGIIRCFNPATLEFITTLPRPHYLGVDVSMGVNITHMGTAPSDAKYPDCVAIAYDETNNKLTAVYNDHSIYVWHVLNIKRVGKSYSFLYHSACIWGIEMAPTNSPLPHGSFLTCSSDDTIRVWTLDKMNENNSRGIYRKNIYSNELLKVVYVDKDLIFLKDLDVSRSSNDKAQQDSYNDGRNGVRCIRISPDGRNVASGDRSGNIRILDASNMEQMYKIEAHDAEVLCLEYCGNENEVNFMASASRDRLLHVFDAKNYTFLQTLDDHSSSITAVRFMTQNKNLQMVSCGADKSIIFRSLGEVNGKMQFSRYQNATGKATLYDMEVDANQKHVLTACQDRNVRVFSVNSGKNTKSFKGSNGDDGTLIKVALDRSGIYVATSCTDKSLSIYDYYSGECMATMCGHSELAAGLRFTNDCRRLISASGDGCIFVWKIPHDMVVTMHARLSQQAMRQGKALDNEIYGENNFDYEYGDNLPQDANYRFSIGHLPQWAQKHVTGDSSQPPSITKNVAQPRGRWAQRAENAMHSETFVPSAPHILTADKRFDSDGSKDSSLESTTETRKEMTSSTFKEISNSRLTIITRSESRRRGDTMSDTGFESAAHDADIDSDHEYKNLYYPAQAESPSGSEFTVTNIDADELRKSQRKKKESKVPSIKVPPATFDSNDSDDDDDEASTPSGENTDRNPLSLFSVSSESLDQLATREKFFQTTFESMSGAETELTPTNKTTISSKFLTRSSERNSDAINAVKQTKSDPETLKVRQELNKRIAETKKKLESVGHSTPLRYSQSIHDLSHIPERDKWHSSKQVSGKKPQSHVSRNTGRYTKNNAMTRSRSSGGLNHSDSDNDSNEKKMSRLMRPTISSHNKINNKNLQNRKKQSYSTNNLNTVGVDNISTSDEELETVVKPVVPPRNRQSLFENGHPTVVPRRHLNNKDKTKGKIHYYYIVMSYFL</sequence>
<feature type="repeat" description="WD" evidence="1">
    <location>
        <begin position="711"/>
        <end position="744"/>
    </location>
</feature>
<keyword evidence="1" id="KW-0853">WD repeat</keyword>
<dbReference type="InterPro" id="IPR015943">
    <property type="entry name" value="WD40/YVTN_repeat-like_dom_sf"/>
</dbReference>
<feature type="region of interest" description="Disordered" evidence="2">
    <location>
        <begin position="805"/>
        <end position="825"/>
    </location>
</feature>
<evidence type="ECO:0000256" key="1">
    <source>
        <dbReference type="PROSITE-ProRule" id="PRU00221"/>
    </source>
</evidence>
<dbReference type="PROSITE" id="PS50294">
    <property type="entry name" value="WD_REPEATS_REGION"/>
    <property type="match status" value="1"/>
</dbReference>
<dbReference type="InterPro" id="IPR052779">
    <property type="entry name" value="WDR62"/>
</dbReference>
<gene>
    <name evidence="4" type="ORF">HHI36_022458</name>
</gene>
<dbReference type="Proteomes" id="UP001516400">
    <property type="component" value="Unassembled WGS sequence"/>
</dbReference>
<accession>A0ABD2N040</accession>
<feature type="compositionally biased region" description="Basic and acidic residues" evidence="2">
    <location>
        <begin position="1151"/>
        <end position="1162"/>
    </location>
</feature>
<feature type="compositionally biased region" description="Polar residues" evidence="2">
    <location>
        <begin position="1124"/>
        <end position="1150"/>
    </location>
</feature>
<name>A0ABD2N040_9CUCU</name>
<dbReference type="AlphaFoldDB" id="A0ABD2N040"/>
<organism evidence="4 5">
    <name type="scientific">Cryptolaemus montrouzieri</name>
    <dbReference type="NCBI Taxonomy" id="559131"/>
    <lineage>
        <taxon>Eukaryota</taxon>
        <taxon>Metazoa</taxon>
        <taxon>Ecdysozoa</taxon>
        <taxon>Arthropoda</taxon>
        <taxon>Hexapoda</taxon>
        <taxon>Insecta</taxon>
        <taxon>Pterygota</taxon>
        <taxon>Neoptera</taxon>
        <taxon>Endopterygota</taxon>
        <taxon>Coleoptera</taxon>
        <taxon>Polyphaga</taxon>
        <taxon>Cucujiformia</taxon>
        <taxon>Coccinelloidea</taxon>
        <taxon>Coccinellidae</taxon>
        <taxon>Scymninae</taxon>
        <taxon>Scymnini</taxon>
        <taxon>Cryptolaemus</taxon>
    </lineage>
</organism>
<dbReference type="PANTHER" id="PTHR45589">
    <property type="entry name" value="WD REPEAT DOMAIN 62, ISOFORM G"/>
    <property type="match status" value="1"/>
</dbReference>
<dbReference type="Gene3D" id="2.130.10.10">
    <property type="entry name" value="YVTN repeat-like/Quinoprotein amine dehydrogenase"/>
    <property type="match status" value="4"/>
</dbReference>
<evidence type="ECO:0000313" key="4">
    <source>
        <dbReference type="EMBL" id="KAL3271990.1"/>
    </source>
</evidence>
<feature type="region of interest" description="Disordered" evidence="2">
    <location>
        <begin position="1081"/>
        <end position="1168"/>
    </location>
</feature>
<feature type="compositionally biased region" description="Polar residues" evidence="2">
    <location>
        <begin position="875"/>
        <end position="892"/>
    </location>
</feature>
<reference evidence="4 5" key="1">
    <citation type="journal article" date="2021" name="BMC Biol.">
        <title>Horizontally acquired antibacterial genes associated with adaptive radiation of ladybird beetles.</title>
        <authorList>
            <person name="Li H.S."/>
            <person name="Tang X.F."/>
            <person name="Huang Y.H."/>
            <person name="Xu Z.Y."/>
            <person name="Chen M.L."/>
            <person name="Du X.Y."/>
            <person name="Qiu B.Y."/>
            <person name="Chen P.T."/>
            <person name="Zhang W."/>
            <person name="Slipinski A."/>
            <person name="Escalona H.E."/>
            <person name="Waterhouse R.M."/>
            <person name="Zwick A."/>
            <person name="Pang H."/>
        </authorList>
    </citation>
    <scope>NUCLEOTIDE SEQUENCE [LARGE SCALE GENOMIC DNA]</scope>
    <source>
        <strain evidence="4">SYSU2018</strain>
    </source>
</reference>
<feature type="compositionally biased region" description="Polar residues" evidence="2">
    <location>
        <begin position="808"/>
        <end position="820"/>
    </location>
</feature>